<comment type="caution">
    <text evidence="4">The sequence shown here is derived from an EMBL/GenBank/DDBJ whole genome shotgun (WGS) entry which is preliminary data.</text>
</comment>
<protein>
    <submittedName>
        <fullName evidence="4">N-acetylmuramic acid 6-phosphate etherase</fullName>
        <ecNumber evidence="4">4.2.1.126</ecNumber>
    </submittedName>
</protein>
<dbReference type="InterPro" id="IPR046348">
    <property type="entry name" value="SIS_dom_sf"/>
</dbReference>
<keyword evidence="5" id="KW-1185">Reference proteome</keyword>
<dbReference type="EMBL" id="JAUSVX010000011">
    <property type="protein sequence ID" value="MDQ0472288.1"/>
    <property type="molecule type" value="Genomic_DNA"/>
</dbReference>
<keyword evidence="2" id="KW-0119">Carbohydrate metabolism</keyword>
<dbReference type="Gene3D" id="1.10.8.1080">
    <property type="match status" value="1"/>
</dbReference>
<gene>
    <name evidence="4" type="ORF">QO011_005317</name>
</gene>
<evidence type="ECO:0000313" key="4">
    <source>
        <dbReference type="EMBL" id="MDQ0472288.1"/>
    </source>
</evidence>
<dbReference type="Proteomes" id="UP001242480">
    <property type="component" value="Unassembled WGS sequence"/>
</dbReference>
<sequence length="310" mass="31226">MTVQRTEEASEDYRGIDAWSSADVLAAIVASQRRAVAAVEAAVPALAAAGEAIADRLRLGGRLIYAGAGSSGLLAQVDALELPGTYGIPADRVPVLLAGGQAALFTIPGDAEDDGDQAERDVEALRPSAADALVAISASGRTPYAVAALRRAAALGALTVGIACNAGTPLLEEADHAVLLATPPEVVAGSTRMNAGTAQKCALNMLSTLIGIRLGHVHDGLMVNLHADNDKLRRRALGIVARAAGVSEEAAAAALEAGAGNVKTAILLCAGAGSPREARDLLERRGGTVRAALAELAALTELAAKSSKAG</sequence>
<evidence type="ECO:0000256" key="2">
    <source>
        <dbReference type="ARBA" id="ARBA00023277"/>
    </source>
</evidence>
<dbReference type="SUPFAM" id="SSF53697">
    <property type="entry name" value="SIS domain"/>
    <property type="match status" value="1"/>
</dbReference>
<evidence type="ECO:0000313" key="5">
    <source>
        <dbReference type="Proteomes" id="UP001242480"/>
    </source>
</evidence>
<dbReference type="PANTHER" id="PTHR10088:SF4">
    <property type="entry name" value="GLUCOKINASE REGULATORY PROTEIN"/>
    <property type="match status" value="1"/>
</dbReference>
<evidence type="ECO:0000256" key="1">
    <source>
        <dbReference type="ARBA" id="ARBA00023239"/>
    </source>
</evidence>
<keyword evidence="1 4" id="KW-0456">Lyase</keyword>
<dbReference type="CDD" id="cd05007">
    <property type="entry name" value="SIS_Etherase"/>
    <property type="match status" value="1"/>
</dbReference>
<dbReference type="GO" id="GO:0016829">
    <property type="term" value="F:lyase activity"/>
    <property type="evidence" value="ECO:0007669"/>
    <property type="project" value="UniProtKB-KW"/>
</dbReference>
<dbReference type="PROSITE" id="PS51464">
    <property type="entry name" value="SIS"/>
    <property type="match status" value="1"/>
</dbReference>
<dbReference type="InterPro" id="IPR040190">
    <property type="entry name" value="MURQ/GCKR"/>
</dbReference>
<proteinExistence type="predicted"/>
<dbReference type="NCBIfam" id="NF009222">
    <property type="entry name" value="PRK12570.1"/>
    <property type="match status" value="1"/>
</dbReference>
<evidence type="ECO:0000259" key="3">
    <source>
        <dbReference type="PROSITE" id="PS51464"/>
    </source>
</evidence>
<dbReference type="PANTHER" id="PTHR10088">
    <property type="entry name" value="GLUCOKINASE REGULATORY PROTEIN"/>
    <property type="match status" value="1"/>
</dbReference>
<dbReference type="RefSeq" id="WP_307278885.1">
    <property type="nucleotide sequence ID" value="NZ_JAUSVX010000011.1"/>
</dbReference>
<dbReference type="InterPro" id="IPR005488">
    <property type="entry name" value="Etherase_MurQ"/>
</dbReference>
<dbReference type="Pfam" id="PF13580">
    <property type="entry name" value="SIS_2"/>
    <property type="match status" value="1"/>
</dbReference>
<reference evidence="4 5" key="1">
    <citation type="submission" date="2023-07" db="EMBL/GenBank/DDBJ databases">
        <title>Genomic Encyclopedia of Type Strains, Phase IV (KMG-IV): sequencing the most valuable type-strain genomes for metagenomic binning, comparative biology and taxonomic classification.</title>
        <authorList>
            <person name="Goeker M."/>
        </authorList>
    </citation>
    <scope>NUCLEOTIDE SEQUENCE [LARGE SCALE GENOMIC DNA]</scope>
    <source>
        <strain evidence="4 5">DSM 19619</strain>
    </source>
</reference>
<accession>A0ABU0JFV6</accession>
<dbReference type="InterPro" id="IPR001347">
    <property type="entry name" value="SIS_dom"/>
</dbReference>
<organism evidence="4 5">
    <name type="scientific">Labrys wisconsinensis</name>
    <dbReference type="NCBI Taxonomy" id="425677"/>
    <lineage>
        <taxon>Bacteria</taxon>
        <taxon>Pseudomonadati</taxon>
        <taxon>Pseudomonadota</taxon>
        <taxon>Alphaproteobacteria</taxon>
        <taxon>Hyphomicrobiales</taxon>
        <taxon>Xanthobacteraceae</taxon>
        <taxon>Labrys</taxon>
    </lineage>
</organism>
<dbReference type="EC" id="4.2.1.126" evidence="4"/>
<dbReference type="NCBIfam" id="NF003915">
    <property type="entry name" value="PRK05441.1"/>
    <property type="match status" value="1"/>
</dbReference>
<name>A0ABU0JFV6_9HYPH</name>
<dbReference type="Gene3D" id="3.40.50.10490">
    <property type="entry name" value="Glucose-6-phosphate isomerase like protein, domain 1"/>
    <property type="match status" value="1"/>
</dbReference>
<feature type="domain" description="SIS" evidence="3">
    <location>
        <begin position="53"/>
        <end position="216"/>
    </location>
</feature>